<protein>
    <recommendedName>
        <fullName evidence="2">NAD-dependent epimerase/dehydratase domain-containing protein</fullName>
    </recommendedName>
</protein>
<evidence type="ECO:0000313" key="3">
    <source>
        <dbReference type="EMBL" id="SVA82890.1"/>
    </source>
</evidence>
<gene>
    <name evidence="3" type="ORF">METZ01_LOCUS135744</name>
</gene>
<dbReference type="InterPro" id="IPR036291">
    <property type="entry name" value="NAD(P)-bd_dom_sf"/>
</dbReference>
<dbReference type="CDD" id="cd08946">
    <property type="entry name" value="SDR_e"/>
    <property type="match status" value="1"/>
</dbReference>
<comment type="similarity">
    <text evidence="1">Belongs to the NAD(P)-dependent epimerase/dehydratase family.</text>
</comment>
<dbReference type="EMBL" id="UINC01019559">
    <property type="protein sequence ID" value="SVA82890.1"/>
    <property type="molecule type" value="Genomic_DNA"/>
</dbReference>
<reference evidence="3" key="1">
    <citation type="submission" date="2018-05" db="EMBL/GenBank/DDBJ databases">
        <authorList>
            <person name="Lanie J.A."/>
            <person name="Ng W.-L."/>
            <person name="Kazmierczak K.M."/>
            <person name="Andrzejewski T.M."/>
            <person name="Davidsen T.M."/>
            <person name="Wayne K.J."/>
            <person name="Tettelin H."/>
            <person name="Glass J.I."/>
            <person name="Rusch D."/>
            <person name="Podicherti R."/>
            <person name="Tsui H.-C.T."/>
            <person name="Winkler M.E."/>
        </authorList>
    </citation>
    <scope>NUCLEOTIDE SEQUENCE</scope>
</reference>
<organism evidence="3">
    <name type="scientific">marine metagenome</name>
    <dbReference type="NCBI Taxonomy" id="408172"/>
    <lineage>
        <taxon>unclassified sequences</taxon>
        <taxon>metagenomes</taxon>
        <taxon>ecological metagenomes</taxon>
    </lineage>
</organism>
<evidence type="ECO:0000256" key="1">
    <source>
        <dbReference type="ARBA" id="ARBA00007637"/>
    </source>
</evidence>
<name>A0A381Z114_9ZZZZ</name>
<feature type="domain" description="NAD-dependent epimerase/dehydratase" evidence="2">
    <location>
        <begin position="4"/>
        <end position="244"/>
    </location>
</feature>
<evidence type="ECO:0000259" key="2">
    <source>
        <dbReference type="Pfam" id="PF01370"/>
    </source>
</evidence>
<dbReference type="InterPro" id="IPR001509">
    <property type="entry name" value="Epimerase_deHydtase"/>
</dbReference>
<accession>A0A381Z114</accession>
<dbReference type="SUPFAM" id="SSF51735">
    <property type="entry name" value="NAD(P)-binding Rossmann-fold domains"/>
    <property type="match status" value="1"/>
</dbReference>
<proteinExistence type="inferred from homology"/>
<dbReference type="AlphaFoldDB" id="A0A381Z114"/>
<dbReference type="Pfam" id="PF01370">
    <property type="entry name" value="Epimerase"/>
    <property type="match status" value="1"/>
</dbReference>
<sequence length="326" mass="36844">MKTVLVTGGCGCLGSWIIKLLIENNDKVICLDTSKNLSRLKLILDEKSFKKIFFNYIEIFDFEKIDKLVKKEKINFIVHLAAFQVPFVRSNPVLGARVNVEGTVALYECVLKNRDQIEGFVSASSIGVYGDKIIHKTNTIKEDTAPYPLNLYGVYKLANEGTGRIYFEENQINSIIMRPYIIYGPGRDQGWTSAPTKAILLKMLNKSYKIPFSGSIYLHYAKDCAKQFLLALESDQKGCNIFNVTGEMVNISNFIKILKETISNESIIDQDLSNDFPIPSNIDISKNKRVFKLPELTSFSDGINETIDYLKYGIQNNLLPSSFINV</sequence>
<dbReference type="PANTHER" id="PTHR43000">
    <property type="entry name" value="DTDP-D-GLUCOSE 4,6-DEHYDRATASE-RELATED"/>
    <property type="match status" value="1"/>
</dbReference>
<dbReference type="Gene3D" id="3.40.50.720">
    <property type="entry name" value="NAD(P)-binding Rossmann-like Domain"/>
    <property type="match status" value="1"/>
</dbReference>